<protein>
    <submittedName>
        <fullName evidence="2">Transporter</fullName>
    </submittedName>
</protein>
<proteinExistence type="inferred from homology"/>
<dbReference type="PANTHER" id="PTHR42928:SF5">
    <property type="entry name" value="BLR1237 PROTEIN"/>
    <property type="match status" value="1"/>
</dbReference>
<dbReference type="PIRSF" id="PIRSF017082">
    <property type="entry name" value="YflP"/>
    <property type="match status" value="1"/>
</dbReference>
<keyword evidence="3" id="KW-1185">Reference proteome</keyword>
<dbReference type="PANTHER" id="PTHR42928">
    <property type="entry name" value="TRICARBOXYLATE-BINDING PROTEIN"/>
    <property type="match status" value="1"/>
</dbReference>
<dbReference type="SUPFAM" id="SSF53850">
    <property type="entry name" value="Periplasmic binding protein-like II"/>
    <property type="match status" value="1"/>
</dbReference>
<evidence type="ECO:0000313" key="2">
    <source>
        <dbReference type="EMBL" id="PLC53982.1"/>
    </source>
</evidence>
<sequence length="354" mass="38099">MKYRNYRTRFCTSTFAFIVRELINDKRETNMQQTGKFLLAALALNLCLHGGVARAESYPSRTITTVSGYAVGGLSDTMTRLINEKISAELGQSVVIEVKPGAATSIASVHVIRAKPDGYTMLMGTSSLVINPILQPNLEPREPLKVLEPVGTAYFTPFALLVRDGLPVSSLEQFVEYAKENPAKLTVGISGIGAVNHLLLELFKREANINVVQVAYKGASPTLVDLQGGHIDATFATPADAAAVVSSGKGRILAVTSENPLDMLPGVPALAETYPGVVGVFWQGVFAPKGTDPAVLRRFGDALYKATTDPELRAAVAQRGVVLQPGNAEALRTLLHTETERWGRIIRDGQITLE</sequence>
<dbReference type="Proteomes" id="UP000234328">
    <property type="component" value="Unassembled WGS sequence"/>
</dbReference>
<reference evidence="2 3" key="1">
    <citation type="submission" date="2017-10" db="EMBL/GenBank/DDBJ databases">
        <title>Two draft genome sequences of Pusillimonas sp. strains isolated from a nitrate- and radionuclide-contaminated groundwater in Russia.</title>
        <authorList>
            <person name="Grouzdev D.S."/>
            <person name="Tourova T.P."/>
            <person name="Goeva M.A."/>
            <person name="Babich T.L."/>
            <person name="Sokolova D.S."/>
            <person name="Abdullin R."/>
            <person name="Poltaraus A.B."/>
            <person name="Toshchakov S.V."/>
            <person name="Nazina T.N."/>
        </authorList>
    </citation>
    <scope>NUCLEOTIDE SEQUENCE [LARGE SCALE GENOMIC DNA]</scope>
    <source>
        <strain evidence="2 3">JR1/69-2-13</strain>
    </source>
</reference>
<organism evidence="2 3">
    <name type="scientific">Pollutimonas nitritireducens</name>
    <dbReference type="NCBI Taxonomy" id="2045209"/>
    <lineage>
        <taxon>Bacteria</taxon>
        <taxon>Pseudomonadati</taxon>
        <taxon>Pseudomonadota</taxon>
        <taxon>Betaproteobacteria</taxon>
        <taxon>Burkholderiales</taxon>
        <taxon>Alcaligenaceae</taxon>
        <taxon>Pollutimonas</taxon>
    </lineage>
</organism>
<dbReference type="Gene3D" id="3.40.190.150">
    <property type="entry name" value="Bordetella uptake gene, domain 1"/>
    <property type="match status" value="1"/>
</dbReference>
<name>A0A2N4UG36_9BURK</name>
<evidence type="ECO:0000256" key="1">
    <source>
        <dbReference type="ARBA" id="ARBA00006987"/>
    </source>
</evidence>
<dbReference type="RefSeq" id="WP_102070099.1">
    <property type="nucleotide sequence ID" value="NZ_PDNV01000006.1"/>
</dbReference>
<gene>
    <name evidence="2" type="ORF">CR155_11190</name>
</gene>
<dbReference type="InterPro" id="IPR005064">
    <property type="entry name" value="BUG"/>
</dbReference>
<dbReference type="Pfam" id="PF03401">
    <property type="entry name" value="TctC"/>
    <property type="match status" value="1"/>
</dbReference>
<comment type="caution">
    <text evidence="2">The sequence shown here is derived from an EMBL/GenBank/DDBJ whole genome shotgun (WGS) entry which is preliminary data.</text>
</comment>
<dbReference type="OrthoDB" id="8678477at2"/>
<dbReference type="CDD" id="cd07012">
    <property type="entry name" value="PBP2_Bug_TTT"/>
    <property type="match status" value="1"/>
</dbReference>
<accession>A0A2N4UG36</accession>
<evidence type="ECO:0000313" key="3">
    <source>
        <dbReference type="Proteomes" id="UP000234328"/>
    </source>
</evidence>
<dbReference type="EMBL" id="PDNV01000006">
    <property type="protein sequence ID" value="PLC53982.1"/>
    <property type="molecule type" value="Genomic_DNA"/>
</dbReference>
<dbReference type="Gene3D" id="3.40.190.10">
    <property type="entry name" value="Periplasmic binding protein-like II"/>
    <property type="match status" value="1"/>
</dbReference>
<dbReference type="AlphaFoldDB" id="A0A2N4UG36"/>
<dbReference type="InterPro" id="IPR042100">
    <property type="entry name" value="Bug_dom1"/>
</dbReference>
<comment type="similarity">
    <text evidence="1">Belongs to the UPF0065 (bug) family.</text>
</comment>